<evidence type="ECO:0000256" key="8">
    <source>
        <dbReference type="SAM" id="SignalP"/>
    </source>
</evidence>
<comment type="pathway">
    <text evidence="1 7">Cell wall biogenesis; peptidoglycan biosynthesis.</text>
</comment>
<keyword evidence="6 7" id="KW-0961">Cell wall biogenesis/degradation</keyword>
<dbReference type="Gene3D" id="2.40.440.10">
    <property type="entry name" value="L,D-transpeptidase catalytic domain-like"/>
    <property type="match status" value="1"/>
</dbReference>
<dbReference type="GO" id="GO:0016746">
    <property type="term" value="F:acyltransferase activity"/>
    <property type="evidence" value="ECO:0007669"/>
    <property type="project" value="UniProtKB-KW"/>
</dbReference>
<dbReference type="GO" id="GO:0018104">
    <property type="term" value="P:peptidoglycan-protein cross-linking"/>
    <property type="evidence" value="ECO:0007669"/>
    <property type="project" value="TreeGrafter"/>
</dbReference>
<dbReference type="Pfam" id="PF17964">
    <property type="entry name" value="Big_10"/>
    <property type="match status" value="1"/>
</dbReference>
<dbReference type="InterPro" id="IPR041280">
    <property type="entry name" value="Big_10"/>
</dbReference>
<dbReference type="CDD" id="cd16913">
    <property type="entry name" value="YkuD_like"/>
    <property type="match status" value="1"/>
</dbReference>
<evidence type="ECO:0000256" key="1">
    <source>
        <dbReference type="ARBA" id="ARBA00004752"/>
    </source>
</evidence>
<dbReference type="Proteomes" id="UP001165135">
    <property type="component" value="Unassembled WGS sequence"/>
</dbReference>
<dbReference type="InterPro" id="IPR038063">
    <property type="entry name" value="Transpep_catalytic_dom"/>
</dbReference>
<dbReference type="GO" id="GO:0071972">
    <property type="term" value="F:peptidoglycan L,D-transpeptidase activity"/>
    <property type="evidence" value="ECO:0007669"/>
    <property type="project" value="TreeGrafter"/>
</dbReference>
<protein>
    <recommendedName>
        <fullName evidence="9">L,D-TPase catalytic domain-containing protein</fullName>
    </recommendedName>
</protein>
<keyword evidence="12" id="KW-1185">Reference proteome</keyword>
<keyword evidence="5" id="KW-0012">Acyltransferase</keyword>
<evidence type="ECO:0000256" key="3">
    <source>
        <dbReference type="ARBA" id="ARBA00022960"/>
    </source>
</evidence>
<dbReference type="InterPro" id="IPR050979">
    <property type="entry name" value="LD-transpeptidase"/>
</dbReference>
<evidence type="ECO:0000256" key="7">
    <source>
        <dbReference type="PROSITE-ProRule" id="PRU01373"/>
    </source>
</evidence>
<keyword evidence="2" id="KW-0808">Transferase</keyword>
<evidence type="ECO:0000313" key="12">
    <source>
        <dbReference type="Proteomes" id="UP001165074"/>
    </source>
</evidence>
<keyword evidence="3 7" id="KW-0133">Cell shape</keyword>
<feature type="active site" description="Proton donor/acceptor" evidence="7">
    <location>
        <position position="310"/>
    </location>
</feature>
<dbReference type="PROSITE" id="PS51257">
    <property type="entry name" value="PROKAR_LIPOPROTEIN"/>
    <property type="match status" value="1"/>
</dbReference>
<evidence type="ECO:0000313" key="10">
    <source>
        <dbReference type="EMBL" id="GLY72106.1"/>
    </source>
</evidence>
<dbReference type="CDD" id="cd13432">
    <property type="entry name" value="LDT_IgD_like_2"/>
    <property type="match status" value="1"/>
</dbReference>
<dbReference type="AlphaFoldDB" id="A0A9W6RWH2"/>
<dbReference type="Proteomes" id="UP001165074">
    <property type="component" value="Unassembled WGS sequence"/>
</dbReference>
<dbReference type="PROSITE" id="PS52029">
    <property type="entry name" value="LD_TPASE"/>
    <property type="match status" value="1"/>
</dbReference>
<dbReference type="SUPFAM" id="SSF141523">
    <property type="entry name" value="L,D-transpeptidase catalytic domain-like"/>
    <property type="match status" value="1"/>
</dbReference>
<dbReference type="PANTHER" id="PTHR30582">
    <property type="entry name" value="L,D-TRANSPEPTIDASE"/>
    <property type="match status" value="1"/>
</dbReference>
<evidence type="ECO:0000259" key="9">
    <source>
        <dbReference type="PROSITE" id="PS52029"/>
    </source>
</evidence>
<dbReference type="GO" id="GO:0008360">
    <property type="term" value="P:regulation of cell shape"/>
    <property type="evidence" value="ECO:0007669"/>
    <property type="project" value="UniProtKB-UniRule"/>
</dbReference>
<dbReference type="PANTHER" id="PTHR30582:SF2">
    <property type="entry name" value="L,D-TRANSPEPTIDASE YCIB-RELATED"/>
    <property type="match status" value="1"/>
</dbReference>
<dbReference type="GO" id="GO:0005576">
    <property type="term" value="C:extracellular region"/>
    <property type="evidence" value="ECO:0007669"/>
    <property type="project" value="TreeGrafter"/>
</dbReference>
<keyword evidence="4 7" id="KW-0573">Peptidoglycan synthesis</keyword>
<evidence type="ECO:0000256" key="6">
    <source>
        <dbReference type="ARBA" id="ARBA00023316"/>
    </source>
</evidence>
<feature type="domain" description="L,D-TPase catalytic" evidence="9">
    <location>
        <begin position="224"/>
        <end position="352"/>
    </location>
</feature>
<organism evidence="11 12">
    <name type="scientific">Actinoallomurus iriomotensis</name>
    <dbReference type="NCBI Taxonomy" id="478107"/>
    <lineage>
        <taxon>Bacteria</taxon>
        <taxon>Bacillati</taxon>
        <taxon>Actinomycetota</taxon>
        <taxon>Actinomycetes</taxon>
        <taxon>Streptosporangiales</taxon>
        <taxon>Thermomonosporaceae</taxon>
        <taxon>Actinoallomurus</taxon>
    </lineage>
</organism>
<reference evidence="11" key="2">
    <citation type="submission" date="2023-03" db="EMBL/GenBank/DDBJ databases">
        <title>Actinoallomurus iriomotensis NBRC 103684.</title>
        <authorList>
            <person name="Ichikawa N."/>
            <person name="Sato H."/>
            <person name="Tonouchi N."/>
        </authorList>
    </citation>
    <scope>NUCLEOTIDE SEQUENCE</scope>
    <source>
        <strain evidence="11">NBRC 103684</strain>
    </source>
</reference>
<dbReference type="InterPro" id="IPR005490">
    <property type="entry name" value="LD_TPept_cat_dom"/>
</dbReference>
<evidence type="ECO:0000256" key="4">
    <source>
        <dbReference type="ARBA" id="ARBA00022984"/>
    </source>
</evidence>
<dbReference type="Pfam" id="PF03734">
    <property type="entry name" value="YkuD"/>
    <property type="match status" value="1"/>
</dbReference>
<gene>
    <name evidence="10" type="ORF">Airi01_003730</name>
    <name evidence="11" type="ORF">Airi02_008330</name>
</gene>
<reference evidence="10" key="1">
    <citation type="submission" date="2023-03" db="EMBL/GenBank/DDBJ databases">
        <title>Actinoallomurus iriomotensis NBRC 103681.</title>
        <authorList>
            <person name="Ichikawa N."/>
            <person name="Sato H."/>
            <person name="Tonouchi N."/>
        </authorList>
    </citation>
    <scope>NUCLEOTIDE SEQUENCE</scope>
    <source>
        <strain evidence="10">NBRC 103681</strain>
    </source>
</reference>
<accession>A0A9W6RWH2</accession>
<feature type="signal peptide" evidence="8">
    <location>
        <begin position="1"/>
        <end position="21"/>
    </location>
</feature>
<dbReference type="RefSeq" id="WP_285566855.1">
    <property type="nucleotide sequence ID" value="NZ_BSTJ01000001.1"/>
</dbReference>
<sequence length="400" mass="43221">MRRGAAAAGVLPLAVLLGACAHRTPATRPPAAVTVLPAQGASAVPPDAPVSVRVRDGRIRSVTLADGGRLEGRTSADGTLWWPRWALTPGRSYTLVVTVAGADGRVGSVRSTFRTRRVAHTIGATVAAPEPGATVGVGMPIIMRFAEPVRNRTAVERSLSLWTSTPVTGAWHWTSPAEVIFRPREYWPAHTRVRLLAHLSGLRLAGAAYGAEDVARDFAVGDAHITVASARSHHQDVRVNGHRVRRMPISMGKGTRLKYTTTSGIHLTMEKSHHVVMDSASVGCPPGCPDHYRHDVYFAVRISDSGEYEHSAPWSVGDQGSRNVSHGCINLGPRDARWFFRQTQPGDVVQVTGTRRRLAPGNGWGFWQLSWPEWLSTSRLGPSYGQGMPAPAQPPTLTPR</sequence>
<evidence type="ECO:0000256" key="5">
    <source>
        <dbReference type="ARBA" id="ARBA00023315"/>
    </source>
</evidence>
<evidence type="ECO:0000256" key="2">
    <source>
        <dbReference type="ARBA" id="ARBA00022679"/>
    </source>
</evidence>
<name>A0A9W6RWH2_9ACTN</name>
<dbReference type="EMBL" id="BSTK01000001">
    <property type="protein sequence ID" value="GLY82903.1"/>
    <property type="molecule type" value="Genomic_DNA"/>
</dbReference>
<comment type="caution">
    <text evidence="11">The sequence shown here is derived from an EMBL/GenBank/DDBJ whole genome shotgun (WGS) entry which is preliminary data.</text>
</comment>
<dbReference type="GO" id="GO:0071555">
    <property type="term" value="P:cell wall organization"/>
    <property type="evidence" value="ECO:0007669"/>
    <property type="project" value="UniProtKB-UniRule"/>
</dbReference>
<keyword evidence="8" id="KW-0732">Signal</keyword>
<dbReference type="EMBL" id="BSTJ01000001">
    <property type="protein sequence ID" value="GLY72106.1"/>
    <property type="molecule type" value="Genomic_DNA"/>
</dbReference>
<evidence type="ECO:0000313" key="11">
    <source>
        <dbReference type="EMBL" id="GLY82903.1"/>
    </source>
</evidence>
<proteinExistence type="predicted"/>
<feature type="active site" description="Nucleophile" evidence="7">
    <location>
        <position position="328"/>
    </location>
</feature>
<feature type="chain" id="PRO_5041194657" description="L,D-TPase catalytic domain-containing protein" evidence="8">
    <location>
        <begin position="22"/>
        <end position="400"/>
    </location>
</feature>
<dbReference type="Gene3D" id="2.60.40.3710">
    <property type="match status" value="1"/>
</dbReference>
<dbReference type="Gene3D" id="2.60.40.3780">
    <property type="match status" value="1"/>
</dbReference>